<comment type="caution">
    <text evidence="4">The sequence shown here is derived from an EMBL/GenBank/DDBJ whole genome shotgun (WGS) entry which is preliminary data.</text>
</comment>
<accession>A0A934RGP3</accession>
<dbReference type="GO" id="GO:0070569">
    <property type="term" value="F:uridylyltransferase activity"/>
    <property type="evidence" value="ECO:0007669"/>
    <property type="project" value="InterPro"/>
</dbReference>
<sequence length="1110" mass="123188">MPGTLIELITSESEEIRNRSLDEACRPLGLTELVAECLALDAFRKSSGNLYDSVRALFFLSNIHRFHLPKQDGVGASGHVPYHGYVHLLERRFEEAIETFLARAEADGWNETICSALAKAYHQLAFQLLADQVRTSVRSVAGNQWMFRLGHPQDQPLSIRRELLDSADPTHPVFPVLRERTPVRMDLTHSAWSDIFFLGMDFPAGAQVINVSVDLGIRGRDPSPEPPIESYLRVIDEPVIRLVSVDLEAHKDITQLDEIFDYAADYLGLLKAALVASGLVPPGLEGSGQKLVDLLEKLVGPGRGIELASHVRGIPKGSRLAVSTNLLASLISLCMRATGQTTRLTGPLDEDGRRLVAARAILGEWLGGSGGGWQDSGGVWPGIKVIRGQQSAQGDPEHGISRGRLMPDHEILTPPKLHTDIARKLQDSLVVVHGGMAQNVGPILEMVTEKYLLRCGDEWTARLEAIDLLGEVLDGLGKGDIQQLGDTTTRNFFSPLQTIIPWCSNLFTERLIQKCRAQYGDRFWGFWMLGGMAGGGMGFVFDPTIKAEAQDWLQEEMLKTKQELGKALPFAIDPVVYEFAINDDGTAAKLLEGTHALLGRPYYRVMLPTIIRQDPKTLSRARREELQRLGEAFSSDDTFRSLVPQIFQRLFPEHNEQQSSGDLRGLLEANGFDSIQHEQIRDELKTGRIGLAQNRMPSGTRIEDVAPHEISRLTGKDTGHPDELALGREALARGEAAVITLAAGIGSRWTQGAGVVKGLHPFCKFSGKHRSFMETHLAKSRRTGLEHGHFPAHIFTASYLTERSLSDFLESHENFAYPGETLVSGGRSIGLRMVPTERDLRFAWEELPQQALDEQAQKVRESSHAALIGWAREAGEASDYTDNLPDQCLHPVGHWYEVPNLLLNGTLSALLKRQPQLKHLMLHNIDTVGANLDPGILGHHIAAGSTLSFEVISRHIDDRGGGLARVNGRLELVEGLAMPNEQAEFALSYYNSMTTWIDIDGLLLAFGLTRDTLDDTAAVVQGVRRVARRMPTYVTLKDVKKRWGSGQEDIFPVTQFEKLWSDMTRLDEVRSDFILVDRPRGQQLKEQAQLDGWLRDGSAHYVDQRCTWDS</sequence>
<dbReference type="EMBL" id="JAENII010000011">
    <property type="protein sequence ID" value="MBK1828201.1"/>
    <property type="molecule type" value="Genomic_DNA"/>
</dbReference>
<gene>
    <name evidence="4" type="ORF">JIN81_14300</name>
</gene>
<dbReference type="Pfam" id="PF01704">
    <property type="entry name" value="UDPGP"/>
    <property type="match status" value="1"/>
</dbReference>
<dbReference type="PANTHER" id="PTHR32463:SF0">
    <property type="entry name" value="L-FUCOSE KINASE"/>
    <property type="match status" value="1"/>
</dbReference>
<dbReference type="InterPro" id="IPR029044">
    <property type="entry name" value="Nucleotide-diphossugar_trans"/>
</dbReference>
<keyword evidence="3" id="KW-0418">Kinase</keyword>
<protein>
    <submittedName>
        <fullName evidence="4">UTP--glucose-1-phosphate uridylyltransferase</fullName>
    </submittedName>
</protein>
<dbReference type="Proteomes" id="UP000658278">
    <property type="component" value="Unassembled WGS sequence"/>
</dbReference>
<keyword evidence="1" id="KW-0808">Transferase</keyword>
<evidence type="ECO:0000256" key="2">
    <source>
        <dbReference type="ARBA" id="ARBA00022695"/>
    </source>
</evidence>
<dbReference type="InterPro" id="IPR052203">
    <property type="entry name" value="GHMP_Kinase-Related"/>
</dbReference>
<dbReference type="SUPFAM" id="SSF53448">
    <property type="entry name" value="Nucleotide-diphospho-sugar transferases"/>
    <property type="match status" value="1"/>
</dbReference>
<dbReference type="GO" id="GO:0042352">
    <property type="term" value="P:GDP-L-fucose salvage"/>
    <property type="evidence" value="ECO:0007669"/>
    <property type="project" value="TreeGrafter"/>
</dbReference>
<evidence type="ECO:0000313" key="5">
    <source>
        <dbReference type="Proteomes" id="UP000658278"/>
    </source>
</evidence>
<proteinExistence type="predicted"/>
<evidence type="ECO:0000313" key="4">
    <source>
        <dbReference type="EMBL" id="MBK1828201.1"/>
    </source>
</evidence>
<keyword evidence="5" id="KW-1185">Reference proteome</keyword>
<keyword evidence="2 4" id="KW-0548">Nucleotidyltransferase</keyword>
<organism evidence="4 5">
    <name type="scientific">Haloferula rosea</name>
    <dbReference type="NCBI Taxonomy" id="490093"/>
    <lineage>
        <taxon>Bacteria</taxon>
        <taxon>Pseudomonadati</taxon>
        <taxon>Verrucomicrobiota</taxon>
        <taxon>Verrucomicrobiia</taxon>
        <taxon>Verrucomicrobiales</taxon>
        <taxon>Verrucomicrobiaceae</taxon>
        <taxon>Haloferula</taxon>
    </lineage>
</organism>
<dbReference type="AlphaFoldDB" id="A0A934RGP3"/>
<dbReference type="Gene3D" id="3.30.230.120">
    <property type="match status" value="1"/>
</dbReference>
<dbReference type="InterPro" id="IPR002618">
    <property type="entry name" value="UDPGP_fam"/>
</dbReference>
<dbReference type="GO" id="GO:0050201">
    <property type="term" value="F:fucokinase activity"/>
    <property type="evidence" value="ECO:0007669"/>
    <property type="project" value="TreeGrafter"/>
</dbReference>
<name>A0A934RGP3_9BACT</name>
<dbReference type="PANTHER" id="PTHR32463">
    <property type="entry name" value="L-FUCOSE KINASE"/>
    <property type="match status" value="1"/>
</dbReference>
<dbReference type="RefSeq" id="WP_200281148.1">
    <property type="nucleotide sequence ID" value="NZ_JAENII010000011.1"/>
</dbReference>
<dbReference type="Gene3D" id="3.90.550.10">
    <property type="entry name" value="Spore Coat Polysaccharide Biosynthesis Protein SpsA, Chain A"/>
    <property type="match status" value="1"/>
</dbReference>
<evidence type="ECO:0000256" key="1">
    <source>
        <dbReference type="ARBA" id="ARBA00022679"/>
    </source>
</evidence>
<reference evidence="4" key="1">
    <citation type="submission" date="2021-01" db="EMBL/GenBank/DDBJ databases">
        <title>Modified the classification status of verrucomicrobia.</title>
        <authorList>
            <person name="Feng X."/>
        </authorList>
    </citation>
    <scope>NUCLEOTIDE SEQUENCE</scope>
    <source>
        <strain evidence="4">KCTC 22201</strain>
    </source>
</reference>
<evidence type="ECO:0000256" key="3">
    <source>
        <dbReference type="ARBA" id="ARBA00022777"/>
    </source>
</evidence>